<evidence type="ECO:0000313" key="3">
    <source>
        <dbReference type="Proteomes" id="UP000316079"/>
    </source>
</evidence>
<keyword evidence="1" id="KW-0472">Membrane</keyword>
<sequence length="199" mass="22235">MCLVKVRFMIRDIKSDNMRQERPSSCLSLFLSKLFPSAPQMKPLPFHLNTYSNGLNCFIYCTSAAKLTSILMFINMFELVLSSSSPQASAGSGNPALPFSPVGVVLTILTLFLVAIPSVISSLSISLSFFCFMMKRDDRERHLFSSAVRFIVTPVNYAETETYGVSSLNLSSALIKELKILILSLNNLKRLRSVQKLYE</sequence>
<dbReference type="Proteomes" id="UP000316079">
    <property type="component" value="Unassembled WGS sequence"/>
</dbReference>
<keyword evidence="1" id="KW-0812">Transmembrane</keyword>
<dbReference type="PROSITE" id="PS51450">
    <property type="entry name" value="LRR"/>
    <property type="match status" value="1"/>
</dbReference>
<keyword evidence="1" id="KW-1133">Transmembrane helix</keyword>
<keyword evidence="3" id="KW-1185">Reference proteome</keyword>
<reference evidence="2 3" key="1">
    <citation type="journal article" date="2019" name="Sci. Data">
        <title>Hybrid genome assembly and annotation of Danionella translucida.</title>
        <authorList>
            <person name="Kadobianskyi M."/>
            <person name="Schulze L."/>
            <person name="Schuelke M."/>
            <person name="Judkewitz B."/>
        </authorList>
    </citation>
    <scope>NUCLEOTIDE SEQUENCE [LARGE SCALE GENOMIC DNA]</scope>
    <source>
        <strain evidence="2 3">Bolton</strain>
    </source>
</reference>
<proteinExistence type="predicted"/>
<name>A0A553MR45_9TELE</name>
<feature type="transmembrane region" description="Helical" evidence="1">
    <location>
        <begin position="57"/>
        <end position="77"/>
    </location>
</feature>
<dbReference type="InterPro" id="IPR001611">
    <property type="entry name" value="Leu-rich_rpt"/>
</dbReference>
<dbReference type="EMBL" id="SRMA01027314">
    <property type="protein sequence ID" value="TRY55651.1"/>
    <property type="molecule type" value="Genomic_DNA"/>
</dbReference>
<organism evidence="2 3">
    <name type="scientific">Danionella cerebrum</name>
    <dbReference type="NCBI Taxonomy" id="2873325"/>
    <lineage>
        <taxon>Eukaryota</taxon>
        <taxon>Metazoa</taxon>
        <taxon>Chordata</taxon>
        <taxon>Craniata</taxon>
        <taxon>Vertebrata</taxon>
        <taxon>Euteleostomi</taxon>
        <taxon>Actinopterygii</taxon>
        <taxon>Neopterygii</taxon>
        <taxon>Teleostei</taxon>
        <taxon>Ostariophysi</taxon>
        <taxon>Cypriniformes</taxon>
        <taxon>Danionidae</taxon>
        <taxon>Danioninae</taxon>
        <taxon>Danionella</taxon>
    </lineage>
</organism>
<evidence type="ECO:0000313" key="2">
    <source>
        <dbReference type="EMBL" id="TRY55651.1"/>
    </source>
</evidence>
<dbReference type="AlphaFoldDB" id="A0A553MR45"/>
<feature type="transmembrane region" description="Helical" evidence="1">
    <location>
        <begin position="104"/>
        <end position="132"/>
    </location>
</feature>
<accession>A0A553MR45</accession>
<protein>
    <submittedName>
        <fullName evidence="2">Uncharacterized protein</fullName>
    </submittedName>
</protein>
<evidence type="ECO:0000256" key="1">
    <source>
        <dbReference type="SAM" id="Phobius"/>
    </source>
</evidence>
<comment type="caution">
    <text evidence="2">The sequence shown here is derived from an EMBL/GenBank/DDBJ whole genome shotgun (WGS) entry which is preliminary data.</text>
</comment>
<feature type="non-terminal residue" evidence="2">
    <location>
        <position position="199"/>
    </location>
</feature>
<dbReference type="OrthoDB" id="10253869at2759"/>
<gene>
    <name evidence="2" type="ORF">DNTS_008844</name>
</gene>